<dbReference type="Proteomes" id="UP000230750">
    <property type="component" value="Unassembled WGS sequence"/>
</dbReference>
<gene>
    <name evidence="2" type="ORF">BSL78_13194</name>
</gene>
<dbReference type="STRING" id="307972.A0A2G8KPI7"/>
<keyword evidence="3" id="KW-1185">Reference proteome</keyword>
<reference evidence="2 3" key="1">
    <citation type="journal article" date="2017" name="PLoS Biol.">
        <title>The sea cucumber genome provides insights into morphological evolution and visceral regeneration.</title>
        <authorList>
            <person name="Zhang X."/>
            <person name="Sun L."/>
            <person name="Yuan J."/>
            <person name="Sun Y."/>
            <person name="Gao Y."/>
            <person name="Zhang L."/>
            <person name="Li S."/>
            <person name="Dai H."/>
            <person name="Hamel J.F."/>
            <person name="Liu C."/>
            <person name="Yu Y."/>
            <person name="Liu S."/>
            <person name="Lin W."/>
            <person name="Guo K."/>
            <person name="Jin S."/>
            <person name="Xu P."/>
            <person name="Storey K.B."/>
            <person name="Huan P."/>
            <person name="Zhang T."/>
            <person name="Zhou Y."/>
            <person name="Zhang J."/>
            <person name="Lin C."/>
            <person name="Li X."/>
            <person name="Xing L."/>
            <person name="Huo D."/>
            <person name="Sun M."/>
            <person name="Wang L."/>
            <person name="Mercier A."/>
            <person name="Li F."/>
            <person name="Yang H."/>
            <person name="Xiang J."/>
        </authorList>
    </citation>
    <scope>NUCLEOTIDE SEQUENCE [LARGE SCALE GENOMIC DNA]</scope>
    <source>
        <strain evidence="2">Shaxun</strain>
        <tissue evidence="2">Muscle</tissue>
    </source>
</reference>
<accession>A0A2G8KPI7</accession>
<organism evidence="2 3">
    <name type="scientific">Stichopus japonicus</name>
    <name type="common">Sea cucumber</name>
    <dbReference type="NCBI Taxonomy" id="307972"/>
    <lineage>
        <taxon>Eukaryota</taxon>
        <taxon>Metazoa</taxon>
        <taxon>Echinodermata</taxon>
        <taxon>Eleutherozoa</taxon>
        <taxon>Echinozoa</taxon>
        <taxon>Holothuroidea</taxon>
        <taxon>Aspidochirotacea</taxon>
        <taxon>Aspidochirotida</taxon>
        <taxon>Stichopodidae</taxon>
        <taxon>Apostichopus</taxon>
    </lineage>
</organism>
<name>A0A2G8KPI7_STIJA</name>
<sequence length="448" mass="50113">MEATKESEVLLFNYASGCMRDDECSMRKGSNGDCKLTDLIYKVLIVSLPVNCMTCCNEDDFCNAFIPGLPLPKQSTAAPFTTGQEEHMQTTTEQLQPTTSLEEQIQTTSSQEEHIETTISPGEHIETTTSQEELIHMSTSPVEHITTTTSQEDNIMTTMSQHMQTVTSPVEHIKTTTSHEELIKTTTSQENNIMKTTSQLNHMQTATPSIEHIKTSMSHEELIKTTTSQEDNIMTTMSQHMQTATSPVEHIKTTTSHEELIKTTTSQENNIVKTTSQLNHMQTATSSIETIMTNTSQEEHLPMAKLATTTSSPYYNSSSDLFSTIEVHSTGKSFVRLPMTSMQDNRWVEESSLWPVSTEKDVTALVDISSETTNTHTGTHRTPTQDPEARPSSVPPHNVTGRLISFHTDKLENYIGLIVTRVSKVFVKAFYNHLLNPINVRSLRFTVM</sequence>
<dbReference type="EMBL" id="MRZV01000441">
    <property type="protein sequence ID" value="PIK49924.1"/>
    <property type="molecule type" value="Genomic_DNA"/>
</dbReference>
<dbReference type="OrthoDB" id="6162636at2759"/>
<feature type="region of interest" description="Disordered" evidence="1">
    <location>
        <begin position="370"/>
        <end position="396"/>
    </location>
</feature>
<feature type="compositionally biased region" description="Low complexity" evidence="1">
    <location>
        <begin position="372"/>
        <end position="384"/>
    </location>
</feature>
<protein>
    <submittedName>
        <fullName evidence="2">Uncharacterized protein</fullName>
    </submittedName>
</protein>
<proteinExistence type="predicted"/>
<evidence type="ECO:0000256" key="1">
    <source>
        <dbReference type="SAM" id="MobiDB-lite"/>
    </source>
</evidence>
<comment type="caution">
    <text evidence="2">The sequence shown here is derived from an EMBL/GenBank/DDBJ whole genome shotgun (WGS) entry which is preliminary data.</text>
</comment>
<evidence type="ECO:0000313" key="2">
    <source>
        <dbReference type="EMBL" id="PIK49924.1"/>
    </source>
</evidence>
<dbReference type="AlphaFoldDB" id="A0A2G8KPI7"/>
<evidence type="ECO:0000313" key="3">
    <source>
        <dbReference type="Proteomes" id="UP000230750"/>
    </source>
</evidence>